<keyword evidence="3" id="KW-1185">Reference proteome</keyword>
<dbReference type="EMBL" id="UZWD01000038">
    <property type="protein sequence ID" value="VDS06003.1"/>
    <property type="molecule type" value="Genomic_DNA"/>
</dbReference>
<dbReference type="AlphaFoldDB" id="A0A447IEU5"/>
<feature type="domain" description="ABM" evidence="1">
    <location>
        <begin position="18"/>
        <end position="78"/>
    </location>
</feature>
<protein>
    <submittedName>
        <fullName evidence="2">Antibiotic biosynthesis monooxygenase</fullName>
    </submittedName>
</protein>
<keyword evidence="2" id="KW-0503">Monooxygenase</keyword>
<dbReference type="InterPro" id="IPR007138">
    <property type="entry name" value="ABM_dom"/>
</dbReference>
<dbReference type="Gene3D" id="3.30.70.100">
    <property type="match status" value="1"/>
</dbReference>
<gene>
    <name evidence="2" type="ORF">DEVEQU_03151</name>
</gene>
<sequence length="100" mass="11236">MTAKLRLTGRLVCASQAEVDAVHRYLPEHVRLTRAESGCLSFEVTKTHDPMVWRVEELFVDQAAFDAHQMRTKASAWAHKTAGIRRDYEVSIIVDGPGKA</sequence>
<dbReference type="GO" id="GO:0004497">
    <property type="term" value="F:monooxygenase activity"/>
    <property type="evidence" value="ECO:0007669"/>
    <property type="project" value="UniProtKB-KW"/>
</dbReference>
<dbReference type="Proteomes" id="UP000268844">
    <property type="component" value="Unassembled WGS sequence"/>
</dbReference>
<evidence type="ECO:0000259" key="1">
    <source>
        <dbReference type="Pfam" id="PF03992"/>
    </source>
</evidence>
<dbReference type="InterPro" id="IPR011008">
    <property type="entry name" value="Dimeric_a/b-barrel"/>
</dbReference>
<dbReference type="RefSeq" id="WP_126151520.1">
    <property type="nucleotide sequence ID" value="NZ_JBHTMH010000001.1"/>
</dbReference>
<accession>A0A447IEU5</accession>
<proteinExistence type="predicted"/>
<dbReference type="Pfam" id="PF03992">
    <property type="entry name" value="ABM"/>
    <property type="match status" value="1"/>
</dbReference>
<dbReference type="OrthoDB" id="9797178at2"/>
<reference evidence="2 3" key="1">
    <citation type="submission" date="2018-12" db="EMBL/GenBank/DDBJ databases">
        <authorList>
            <person name="Criscuolo A."/>
        </authorList>
    </citation>
    <scope>NUCLEOTIDE SEQUENCE [LARGE SCALE GENOMIC DNA]</scope>
    <source>
        <strain evidence="2">ACIP1116281</strain>
    </source>
</reference>
<keyword evidence="2" id="KW-0560">Oxidoreductase</keyword>
<organism evidence="2 3">
    <name type="scientific">Devosia equisanguinis</name>
    <dbReference type="NCBI Taxonomy" id="2490941"/>
    <lineage>
        <taxon>Bacteria</taxon>
        <taxon>Pseudomonadati</taxon>
        <taxon>Pseudomonadota</taxon>
        <taxon>Alphaproteobacteria</taxon>
        <taxon>Hyphomicrobiales</taxon>
        <taxon>Devosiaceae</taxon>
        <taxon>Devosia</taxon>
    </lineage>
</organism>
<name>A0A447IEU5_9HYPH</name>
<dbReference type="SUPFAM" id="SSF54909">
    <property type="entry name" value="Dimeric alpha+beta barrel"/>
    <property type="match status" value="1"/>
</dbReference>
<evidence type="ECO:0000313" key="2">
    <source>
        <dbReference type="EMBL" id="VDS06003.1"/>
    </source>
</evidence>
<evidence type="ECO:0000313" key="3">
    <source>
        <dbReference type="Proteomes" id="UP000268844"/>
    </source>
</evidence>